<evidence type="ECO:0000256" key="16">
    <source>
        <dbReference type="ARBA" id="ARBA00034104"/>
    </source>
</evidence>
<feature type="compositionally biased region" description="Low complexity" evidence="18">
    <location>
        <begin position="594"/>
        <end position="606"/>
    </location>
</feature>
<dbReference type="PROSITE" id="PS00236">
    <property type="entry name" value="NEUROTR_ION_CHANNEL"/>
    <property type="match status" value="1"/>
</dbReference>
<reference evidence="22" key="2">
    <citation type="submission" date="2020-10" db="UniProtKB">
        <authorList>
            <consortium name="WormBaseParasite"/>
        </authorList>
    </citation>
    <scope>IDENTIFICATION</scope>
</reference>
<evidence type="ECO:0000256" key="8">
    <source>
        <dbReference type="ARBA" id="ARBA00023065"/>
    </source>
</evidence>
<dbReference type="GO" id="GO:0022848">
    <property type="term" value="F:acetylcholine-gated monoatomic cation-selective channel activity"/>
    <property type="evidence" value="ECO:0007669"/>
    <property type="project" value="InterPro"/>
</dbReference>
<evidence type="ECO:0000256" key="3">
    <source>
        <dbReference type="ARBA" id="ARBA00022475"/>
    </source>
</evidence>
<evidence type="ECO:0000256" key="11">
    <source>
        <dbReference type="ARBA" id="ARBA00023170"/>
    </source>
</evidence>
<keyword evidence="10" id="KW-1015">Disulfide bond</keyword>
<comment type="similarity">
    <text evidence="1">Belongs to the ligand-gated ion channel (TC 1.A.9) family. Acetylcholine receptor (TC 1.A.9.1) subfamily.</text>
</comment>
<keyword evidence="14" id="KW-1071">Ligand-gated ion channel</keyword>
<feature type="domain" description="Neurotransmitter-gated ion-channel ligand-binding" evidence="19">
    <location>
        <begin position="178"/>
        <end position="385"/>
    </location>
</feature>
<evidence type="ECO:0000256" key="2">
    <source>
        <dbReference type="ARBA" id="ARBA00022448"/>
    </source>
</evidence>
<dbReference type="InterPro" id="IPR038050">
    <property type="entry name" value="Neuro_actylchol_rec"/>
</dbReference>
<dbReference type="InterPro" id="IPR006201">
    <property type="entry name" value="Neur_channel"/>
</dbReference>
<evidence type="ECO:0000256" key="1">
    <source>
        <dbReference type="ARBA" id="ARBA00009237"/>
    </source>
</evidence>
<evidence type="ECO:0000256" key="9">
    <source>
        <dbReference type="ARBA" id="ARBA00023136"/>
    </source>
</evidence>
<reference evidence="21" key="1">
    <citation type="journal article" date="2013" name="Genetics">
        <title>The draft genome and transcriptome of Panagrellus redivivus are shaped by the harsh demands of a free-living lifestyle.</title>
        <authorList>
            <person name="Srinivasan J."/>
            <person name="Dillman A.R."/>
            <person name="Macchietto M.G."/>
            <person name="Heikkinen L."/>
            <person name="Lakso M."/>
            <person name="Fracchia K.M."/>
            <person name="Antoshechkin I."/>
            <person name="Mortazavi A."/>
            <person name="Wong G."/>
            <person name="Sternberg P.W."/>
        </authorList>
    </citation>
    <scope>NUCLEOTIDE SEQUENCE [LARGE SCALE GENOMIC DNA]</scope>
    <source>
        <strain evidence="21">MT8872</strain>
    </source>
</reference>
<dbReference type="FunFam" id="1.20.58.390:FF:000043">
    <property type="entry name" value="AcetylCholine Receptor"/>
    <property type="match status" value="1"/>
</dbReference>
<keyword evidence="9 17" id="KW-0472">Membrane</keyword>
<dbReference type="InterPro" id="IPR036719">
    <property type="entry name" value="Neuro-gated_channel_TM_sf"/>
</dbReference>
<evidence type="ECO:0000313" key="21">
    <source>
        <dbReference type="Proteomes" id="UP000492821"/>
    </source>
</evidence>
<dbReference type="SUPFAM" id="SSF63712">
    <property type="entry name" value="Nicotinic receptor ligand binding domain-like"/>
    <property type="match status" value="1"/>
</dbReference>
<keyword evidence="2 17" id="KW-0813">Transport</keyword>
<proteinExistence type="inferred from homology"/>
<keyword evidence="13" id="KW-0628">Postsynaptic cell membrane</keyword>
<evidence type="ECO:0000256" key="17">
    <source>
        <dbReference type="RuleBase" id="RU000687"/>
    </source>
</evidence>
<dbReference type="Pfam" id="PF02932">
    <property type="entry name" value="Neur_chan_memb"/>
    <property type="match status" value="1"/>
</dbReference>
<dbReference type="WBParaSite" id="Pan_g14960.t1">
    <property type="protein sequence ID" value="Pan_g14960.t1"/>
    <property type="gene ID" value="Pan_g14960"/>
</dbReference>
<keyword evidence="5" id="KW-0732">Signal</keyword>
<sequence>MQRRASKKVSSDDGDGTPAKDGGHFLRPQGLVLMPVLRLYASIPTRRRLHGSASTAPPPIKSLPHPKMVVVEKTGGFMPMMGGSFKKDAAVSTVWRKTSQMAWGCPFMVHPSTTQNGRLCIDNGTQKSDLSVWGEGDYAMSQSMKEQKEPDEMPSWYLNILIILASFQHALASEDEFRLIKDLRENYDPVERPVRNHTDAVNVDLRVILQQIVDVDEKNQILQLVLWTQFKWHDYKMVWNPAEYGNLTEIRLPPGALWRPDVLLFTSADENFDARFPVNFVVQHTGEVLCAPPSIVKSSCRIDITWFPFDDQICGLTYGSWTYTGRELDLFIDDSGLNETYKMDLKYYVPNGEWELIGAPAIRNKNEFEGGLYVELIFYVKLRRKSIYYGMNWIIPSILISLSNVLGFTLSPECGEKITLQITNLLSVTVFLGMVADITPPTSESVPVIAAFFSLSMIILGISIFVTIIIVNIFYRSPKTHKMGETTRVVFLEWLPWLLMMNRPGTKFKKLDELFPLSSDIVLPKPSTSKPQIRRSDASAVRMVRGESNSSLERTKNYKRERDLLIHEAAHGGAVVVNMLRKQQSPNDCNCDRPASPSSSTSSSADTDQLFLYDTLRELNNYLRMRRRIIVEEEEEEDLQADWRYIAMVIDRLCLYIFTLLTVFSLVLIVVAKRQDMPGY</sequence>
<dbReference type="Gene3D" id="1.20.58.390">
    <property type="entry name" value="Neurotransmitter-gated ion-channel transmembrane domain"/>
    <property type="match status" value="2"/>
</dbReference>
<feature type="transmembrane region" description="Helical" evidence="17">
    <location>
        <begin position="418"/>
        <end position="436"/>
    </location>
</feature>
<dbReference type="SUPFAM" id="SSF90112">
    <property type="entry name" value="Neurotransmitter-gated ion-channel transmembrane pore"/>
    <property type="match status" value="1"/>
</dbReference>
<keyword evidence="12" id="KW-0325">Glycoprotein</keyword>
<evidence type="ECO:0000259" key="19">
    <source>
        <dbReference type="Pfam" id="PF02931"/>
    </source>
</evidence>
<dbReference type="PANTHER" id="PTHR18945">
    <property type="entry name" value="NEUROTRANSMITTER GATED ION CHANNEL"/>
    <property type="match status" value="1"/>
</dbReference>
<dbReference type="FunFam" id="2.70.170.10:FF:000016">
    <property type="entry name" value="Nicotinic acetylcholine receptor subunit"/>
    <property type="match status" value="1"/>
</dbReference>
<feature type="transmembrane region" description="Helical" evidence="17">
    <location>
        <begin position="653"/>
        <end position="672"/>
    </location>
</feature>
<evidence type="ECO:0000259" key="20">
    <source>
        <dbReference type="Pfam" id="PF02932"/>
    </source>
</evidence>
<evidence type="ECO:0000256" key="10">
    <source>
        <dbReference type="ARBA" id="ARBA00023157"/>
    </source>
</evidence>
<dbReference type="Gene3D" id="2.70.170.10">
    <property type="entry name" value="Neurotransmitter-gated ion-channel ligand-binding domain"/>
    <property type="match status" value="1"/>
</dbReference>
<feature type="region of interest" description="Disordered" evidence="18">
    <location>
        <begin position="1"/>
        <end position="26"/>
    </location>
</feature>
<dbReference type="PRINTS" id="PR00254">
    <property type="entry name" value="NICOTINICR"/>
</dbReference>
<keyword evidence="15 17" id="KW-0407">Ion channel</keyword>
<dbReference type="AlphaFoldDB" id="A0A7E4V0M4"/>
<evidence type="ECO:0000313" key="22">
    <source>
        <dbReference type="WBParaSite" id="Pan_g14960.t1"/>
    </source>
</evidence>
<dbReference type="Pfam" id="PF02931">
    <property type="entry name" value="Neur_chan_LBD"/>
    <property type="match status" value="1"/>
</dbReference>
<evidence type="ECO:0000256" key="7">
    <source>
        <dbReference type="ARBA" id="ARBA00023018"/>
    </source>
</evidence>
<keyword evidence="11" id="KW-0675">Receptor</keyword>
<dbReference type="Proteomes" id="UP000492821">
    <property type="component" value="Unassembled WGS sequence"/>
</dbReference>
<evidence type="ECO:0000256" key="15">
    <source>
        <dbReference type="ARBA" id="ARBA00023303"/>
    </source>
</evidence>
<dbReference type="InterPro" id="IPR036734">
    <property type="entry name" value="Neur_chan_lig-bd_sf"/>
</dbReference>
<organism evidence="21 22">
    <name type="scientific">Panagrellus redivivus</name>
    <name type="common">Microworm</name>
    <dbReference type="NCBI Taxonomy" id="6233"/>
    <lineage>
        <taxon>Eukaryota</taxon>
        <taxon>Metazoa</taxon>
        <taxon>Ecdysozoa</taxon>
        <taxon>Nematoda</taxon>
        <taxon>Chromadorea</taxon>
        <taxon>Rhabditida</taxon>
        <taxon>Tylenchina</taxon>
        <taxon>Panagrolaimomorpha</taxon>
        <taxon>Panagrolaimoidea</taxon>
        <taxon>Panagrolaimidae</taxon>
        <taxon>Panagrellus</taxon>
    </lineage>
</organism>
<evidence type="ECO:0000256" key="13">
    <source>
        <dbReference type="ARBA" id="ARBA00023257"/>
    </source>
</evidence>
<evidence type="ECO:0000256" key="12">
    <source>
        <dbReference type="ARBA" id="ARBA00023180"/>
    </source>
</evidence>
<evidence type="ECO:0000256" key="5">
    <source>
        <dbReference type="ARBA" id="ARBA00022729"/>
    </source>
</evidence>
<evidence type="ECO:0000256" key="18">
    <source>
        <dbReference type="SAM" id="MobiDB-lite"/>
    </source>
</evidence>
<keyword evidence="6 17" id="KW-1133">Transmembrane helix</keyword>
<feature type="region of interest" description="Disordered" evidence="18">
    <location>
        <begin position="586"/>
        <end position="606"/>
    </location>
</feature>
<feature type="domain" description="Neurotransmitter-gated ion-channel transmembrane" evidence="20">
    <location>
        <begin position="394"/>
        <end position="665"/>
    </location>
</feature>
<protein>
    <submittedName>
        <fullName evidence="22">Neur_chan_LBD domain-containing protein</fullName>
    </submittedName>
</protein>
<dbReference type="InterPro" id="IPR006202">
    <property type="entry name" value="Neur_chan_lig-bd"/>
</dbReference>
<dbReference type="InterPro" id="IPR002394">
    <property type="entry name" value="Nicotinic_acetylcholine_rcpt"/>
</dbReference>
<accession>A0A7E4V0M4</accession>
<dbReference type="InterPro" id="IPR018000">
    <property type="entry name" value="Neurotransmitter_ion_chnl_CS"/>
</dbReference>
<evidence type="ECO:0000256" key="14">
    <source>
        <dbReference type="ARBA" id="ARBA00023286"/>
    </source>
</evidence>
<keyword evidence="7" id="KW-0770">Synapse</keyword>
<name>A0A7E4V0M4_PANRE</name>
<keyword evidence="3" id="KW-1003">Cell membrane</keyword>
<keyword evidence="8 17" id="KW-0406">Ion transport</keyword>
<keyword evidence="4 17" id="KW-0812">Transmembrane</keyword>
<keyword evidence="21" id="KW-1185">Reference proteome</keyword>
<dbReference type="CDD" id="cd18997">
    <property type="entry name" value="LGIC_ECD_nAChR"/>
    <property type="match status" value="1"/>
</dbReference>
<dbReference type="NCBIfam" id="TIGR00860">
    <property type="entry name" value="LIC"/>
    <property type="match status" value="1"/>
</dbReference>
<feature type="transmembrane region" description="Helical" evidence="17">
    <location>
        <begin position="387"/>
        <end position="406"/>
    </location>
</feature>
<dbReference type="PRINTS" id="PR00252">
    <property type="entry name" value="NRIONCHANNEL"/>
</dbReference>
<dbReference type="InterPro" id="IPR006029">
    <property type="entry name" value="Neurotrans-gated_channel_TM"/>
</dbReference>
<dbReference type="GO" id="GO:0045211">
    <property type="term" value="C:postsynaptic membrane"/>
    <property type="evidence" value="ECO:0007669"/>
    <property type="project" value="UniProtKB-SubCell"/>
</dbReference>
<evidence type="ECO:0000256" key="4">
    <source>
        <dbReference type="ARBA" id="ARBA00022692"/>
    </source>
</evidence>
<dbReference type="CDD" id="cd19051">
    <property type="entry name" value="LGIC_TM_cation"/>
    <property type="match status" value="1"/>
</dbReference>
<evidence type="ECO:0000256" key="6">
    <source>
        <dbReference type="ARBA" id="ARBA00022989"/>
    </source>
</evidence>
<comment type="subcellular location">
    <subcellularLocation>
        <location evidence="16">Postsynaptic cell membrane</location>
        <topology evidence="16">Multi-pass membrane protein</topology>
    </subcellularLocation>
</comment>
<dbReference type="GO" id="GO:0004888">
    <property type="term" value="F:transmembrane signaling receptor activity"/>
    <property type="evidence" value="ECO:0007669"/>
    <property type="project" value="InterPro"/>
</dbReference>
<feature type="transmembrane region" description="Helical" evidence="17">
    <location>
        <begin position="448"/>
        <end position="475"/>
    </location>
</feature>